<organism evidence="1 2">
    <name type="scientific">Sphingobium fuliginis (strain ATCC 27551)</name>
    <dbReference type="NCBI Taxonomy" id="336203"/>
    <lineage>
        <taxon>Bacteria</taxon>
        <taxon>Pseudomonadati</taxon>
        <taxon>Pseudomonadota</taxon>
        <taxon>Alphaproteobacteria</taxon>
        <taxon>Sphingomonadales</taxon>
        <taxon>Sphingomonadaceae</taxon>
        <taxon>Sphingobium</taxon>
    </lineage>
</organism>
<dbReference type="Proteomes" id="UP000628109">
    <property type="component" value="Unassembled WGS sequence"/>
</dbReference>
<gene>
    <name evidence="1" type="ORF">GCM10019071_21560</name>
</gene>
<dbReference type="EMBL" id="BMDU01000004">
    <property type="protein sequence ID" value="GFZ91171.1"/>
    <property type="molecule type" value="Genomic_DNA"/>
</dbReference>
<protein>
    <submittedName>
        <fullName evidence="1">Uncharacterized protein</fullName>
    </submittedName>
</protein>
<comment type="caution">
    <text evidence="1">The sequence shown here is derived from an EMBL/GenBank/DDBJ whole genome shotgun (WGS) entry which is preliminary data.</text>
</comment>
<keyword evidence="2" id="KW-1185">Reference proteome</keyword>
<accession>A0ABQ1EXT6</accession>
<proteinExistence type="predicted"/>
<reference evidence="2" key="1">
    <citation type="journal article" date="2019" name="Int. J. Syst. Evol. Microbiol.">
        <title>The Global Catalogue of Microorganisms (GCM) 10K type strain sequencing project: providing services to taxonomists for standard genome sequencing and annotation.</title>
        <authorList>
            <consortium name="The Broad Institute Genomics Platform"/>
            <consortium name="The Broad Institute Genome Sequencing Center for Infectious Disease"/>
            <person name="Wu L."/>
            <person name="Ma J."/>
        </authorList>
    </citation>
    <scope>NUCLEOTIDE SEQUENCE [LARGE SCALE GENOMIC DNA]</scope>
    <source>
        <strain evidence="2">CCM 7327</strain>
    </source>
</reference>
<sequence>MAAEKQHRRLAVAGRQLKPAGRGLVGRLHFRDHAGERSIAQAIFGKRQDVGILAALGIEDLVRAKADLLKARRIKVETRHGPEDG</sequence>
<evidence type="ECO:0000313" key="2">
    <source>
        <dbReference type="Proteomes" id="UP000628109"/>
    </source>
</evidence>
<name>A0ABQ1EXT6_SPHSA</name>
<evidence type="ECO:0000313" key="1">
    <source>
        <dbReference type="EMBL" id="GFZ91171.1"/>
    </source>
</evidence>